<evidence type="ECO:0000313" key="3">
    <source>
        <dbReference type="Proteomes" id="UP000077659"/>
    </source>
</evidence>
<reference evidence="2 3" key="1">
    <citation type="submission" date="2016-05" db="EMBL/GenBank/DDBJ databases">
        <title>Pathogenic, phenotypic and molecular characterisation of Xanthomonas nasturtii sp. nov. and Xanthomonas floridensis sp. nov., new species of Xanthomonas associated with watercress production in Florida.</title>
        <authorList>
            <person name="Vicente J.G."/>
            <person name="Rothwell S."/>
            <person name="Holub E.B."/>
            <person name="Studholme D.J."/>
        </authorList>
    </citation>
    <scope>NUCLEOTIDE SEQUENCE [LARGE SCALE GENOMIC DNA]</scope>
    <source>
        <strain evidence="2 3">WHRI 8848</strain>
    </source>
</reference>
<proteinExistence type="predicted"/>
<dbReference type="STRING" id="1843580.A7D17_17505"/>
<sequence>MLERRRCTMHKRMLWGLMLLGCAWTAGAQEMPTHACASVPDPLPRLACYDASFPPTPAVRAAEASRAVREFGHDVARPASVSADKPPAQVSAAVLAVAYRTDGTRIVTLDNQQRWAVTEPTSRGHVAERDVVTIRKAAMGSFMLVTPGGVALRARRVD</sequence>
<dbReference type="Proteomes" id="UP000077659">
    <property type="component" value="Unassembled WGS sequence"/>
</dbReference>
<dbReference type="EMBL" id="LXNG01000017">
    <property type="protein sequence ID" value="OAG67460.1"/>
    <property type="molecule type" value="Genomic_DNA"/>
</dbReference>
<gene>
    <name evidence="2" type="ORF">A7D17_17505</name>
</gene>
<name>A0A1A9MCZ4_9XANT</name>
<evidence type="ECO:0000313" key="2">
    <source>
        <dbReference type="EMBL" id="OAG67460.1"/>
    </source>
</evidence>
<feature type="signal peptide" evidence="1">
    <location>
        <begin position="1"/>
        <end position="28"/>
    </location>
</feature>
<protein>
    <submittedName>
        <fullName evidence="2">Uncharacterized protein</fullName>
    </submittedName>
</protein>
<organism evidence="2 3">
    <name type="scientific">Xanthomonas floridensis</name>
    <dbReference type="NCBI Taxonomy" id="1843580"/>
    <lineage>
        <taxon>Bacteria</taxon>
        <taxon>Pseudomonadati</taxon>
        <taxon>Pseudomonadota</taxon>
        <taxon>Gammaproteobacteria</taxon>
        <taxon>Lysobacterales</taxon>
        <taxon>Lysobacteraceae</taxon>
        <taxon>Xanthomonas</taxon>
    </lineage>
</organism>
<keyword evidence="1" id="KW-0732">Signal</keyword>
<comment type="caution">
    <text evidence="2">The sequence shown here is derived from an EMBL/GenBank/DDBJ whole genome shotgun (WGS) entry which is preliminary data.</text>
</comment>
<evidence type="ECO:0000256" key="1">
    <source>
        <dbReference type="SAM" id="SignalP"/>
    </source>
</evidence>
<feature type="chain" id="PRO_5008392995" evidence="1">
    <location>
        <begin position="29"/>
        <end position="158"/>
    </location>
</feature>
<accession>A0A1A9MCZ4</accession>
<dbReference type="AlphaFoldDB" id="A0A1A9MCZ4"/>